<comment type="caution">
    <text evidence="3">The sequence shown here is derived from an EMBL/GenBank/DDBJ whole genome shotgun (WGS) entry which is preliminary data.</text>
</comment>
<sequence length="114" mass="12955">MDCKDMAMFSARVLDNKKARDIAVINIGTKAAFADYMVLASGGSERQIETLADELEEQFQKEGISVRNIEGKKHSGWILMDYGDIIVNLLTVDMRDKYNIEKVWGDCEFLDLED</sequence>
<dbReference type="RefSeq" id="WP_256131092.1">
    <property type="nucleotide sequence ID" value="NZ_JANFXK010000003.1"/>
</dbReference>
<evidence type="ECO:0000313" key="3">
    <source>
        <dbReference type="EMBL" id="MCQ4635906.1"/>
    </source>
</evidence>
<protein>
    <recommendedName>
        <fullName evidence="2">Ribosomal silencing factor RsfS</fullName>
    </recommendedName>
</protein>
<dbReference type="InterPro" id="IPR004394">
    <property type="entry name" value="Iojap/RsfS/C7orf30"/>
</dbReference>
<dbReference type="Gene3D" id="3.30.460.10">
    <property type="entry name" value="Beta Polymerase, domain 2"/>
    <property type="match status" value="1"/>
</dbReference>
<dbReference type="PANTHER" id="PTHR21043:SF0">
    <property type="entry name" value="MITOCHONDRIAL ASSEMBLY OF RIBOSOMAL LARGE SUBUNIT PROTEIN 1"/>
    <property type="match status" value="1"/>
</dbReference>
<keyword evidence="2" id="KW-0963">Cytoplasm</keyword>
<gene>
    <name evidence="2 3" type="primary">rsfS</name>
    <name evidence="3" type="ORF">NE619_04125</name>
</gene>
<accession>A0ABT1RLU3</accession>
<keyword evidence="4" id="KW-1185">Reference proteome</keyword>
<evidence type="ECO:0000256" key="1">
    <source>
        <dbReference type="ARBA" id="ARBA00010574"/>
    </source>
</evidence>
<dbReference type="Proteomes" id="UP001524502">
    <property type="component" value="Unassembled WGS sequence"/>
</dbReference>
<organism evidence="3 4">
    <name type="scientific">Anaerovorax odorimutans</name>
    <dbReference type="NCBI Taxonomy" id="109327"/>
    <lineage>
        <taxon>Bacteria</taxon>
        <taxon>Bacillati</taxon>
        <taxon>Bacillota</taxon>
        <taxon>Clostridia</taxon>
        <taxon>Peptostreptococcales</taxon>
        <taxon>Anaerovoracaceae</taxon>
        <taxon>Anaerovorax</taxon>
    </lineage>
</organism>
<proteinExistence type="inferred from homology"/>
<dbReference type="EMBL" id="JANFXK010000003">
    <property type="protein sequence ID" value="MCQ4635906.1"/>
    <property type="molecule type" value="Genomic_DNA"/>
</dbReference>
<comment type="similarity">
    <text evidence="1 2">Belongs to the Iojap/RsfS family.</text>
</comment>
<name>A0ABT1RLU3_9FIRM</name>
<evidence type="ECO:0000313" key="4">
    <source>
        <dbReference type="Proteomes" id="UP001524502"/>
    </source>
</evidence>
<dbReference type="HAMAP" id="MF_01477">
    <property type="entry name" value="Iojap_RsfS"/>
    <property type="match status" value="1"/>
</dbReference>
<reference evidence="3 4" key="1">
    <citation type="submission" date="2022-06" db="EMBL/GenBank/DDBJ databases">
        <title>Isolation of gut microbiota from human fecal samples.</title>
        <authorList>
            <person name="Pamer E.G."/>
            <person name="Barat B."/>
            <person name="Waligurski E."/>
            <person name="Medina S."/>
            <person name="Paddock L."/>
            <person name="Mostad J."/>
        </authorList>
    </citation>
    <scope>NUCLEOTIDE SEQUENCE [LARGE SCALE GENOMIC DNA]</scope>
    <source>
        <strain evidence="3 4">SL.3.17</strain>
    </source>
</reference>
<comment type="subcellular location">
    <subcellularLocation>
        <location evidence="2">Cytoplasm</location>
    </subcellularLocation>
</comment>
<comment type="function">
    <text evidence="2">Functions as a ribosomal silencing factor. Interacts with ribosomal protein uL14 (rplN), blocking formation of intersubunit bridge B8. Prevents association of the 30S and 50S ribosomal subunits and the formation of functional ribosomes, thus repressing translation.</text>
</comment>
<keyword evidence="2" id="KW-0678">Repressor</keyword>
<dbReference type="Pfam" id="PF02410">
    <property type="entry name" value="RsfS"/>
    <property type="match status" value="1"/>
</dbReference>
<dbReference type="PANTHER" id="PTHR21043">
    <property type="entry name" value="IOJAP SUPERFAMILY ORTHOLOG"/>
    <property type="match status" value="1"/>
</dbReference>
<dbReference type="NCBIfam" id="TIGR00090">
    <property type="entry name" value="rsfS_iojap_ybeB"/>
    <property type="match status" value="1"/>
</dbReference>
<dbReference type="SUPFAM" id="SSF81301">
    <property type="entry name" value="Nucleotidyltransferase"/>
    <property type="match status" value="1"/>
</dbReference>
<dbReference type="InterPro" id="IPR043519">
    <property type="entry name" value="NT_sf"/>
</dbReference>
<evidence type="ECO:0000256" key="2">
    <source>
        <dbReference type="HAMAP-Rule" id="MF_01477"/>
    </source>
</evidence>
<comment type="subunit">
    <text evidence="2">Interacts with ribosomal protein uL14 (rplN).</text>
</comment>
<keyword evidence="2" id="KW-0810">Translation regulation</keyword>